<proteinExistence type="predicted"/>
<dbReference type="Pfam" id="PF04977">
    <property type="entry name" value="DivIC"/>
    <property type="match status" value="1"/>
</dbReference>
<dbReference type="EMBL" id="CYSB01000025">
    <property type="protein sequence ID" value="CUH65440.1"/>
    <property type="molecule type" value="Genomic_DNA"/>
</dbReference>
<dbReference type="Proteomes" id="UP000051887">
    <property type="component" value="Unassembled WGS sequence"/>
</dbReference>
<evidence type="ECO:0000256" key="1">
    <source>
        <dbReference type="SAM" id="Coils"/>
    </source>
</evidence>
<dbReference type="RefSeq" id="WP_058241860.1">
    <property type="nucleotide sequence ID" value="NZ_CYSB01000025.1"/>
</dbReference>
<evidence type="ECO:0000313" key="4">
    <source>
        <dbReference type="EMBL" id="CUH70513.1"/>
    </source>
</evidence>
<dbReference type="AlphaFoldDB" id="A0A0P1FB86"/>
<evidence type="ECO:0000313" key="6">
    <source>
        <dbReference type="Proteomes" id="UP000051887"/>
    </source>
</evidence>
<sequence length="99" mass="11237">MHRSKRSTLGTWAYFTLAFLLGVYFTVAAVQGGYGVSRRAEIEREAATLNRELAALQAEVNRMDNLTRRLSDTYLDLDLLDQQARSVLGMIRSDELVIR</sequence>
<dbReference type="InterPro" id="IPR007060">
    <property type="entry name" value="FtsL/DivIC"/>
</dbReference>
<feature type="transmembrane region" description="Helical" evidence="2">
    <location>
        <begin position="12"/>
        <end position="34"/>
    </location>
</feature>
<keyword evidence="2" id="KW-0472">Membrane</keyword>
<evidence type="ECO:0000256" key="2">
    <source>
        <dbReference type="SAM" id="Phobius"/>
    </source>
</evidence>
<protein>
    <submittedName>
        <fullName evidence="4">Septum formation initiator</fullName>
    </submittedName>
</protein>
<keyword evidence="2" id="KW-1133">Transmembrane helix</keyword>
<dbReference type="EMBL" id="CYSC01000007">
    <property type="protein sequence ID" value="CUH70513.1"/>
    <property type="molecule type" value="Genomic_DNA"/>
</dbReference>
<keyword evidence="5" id="KW-1185">Reference proteome</keyword>
<dbReference type="OrthoDB" id="7689499at2"/>
<keyword evidence="1" id="KW-0175">Coiled coil</keyword>
<gene>
    <name evidence="3" type="ORF">TL5118_01309</name>
    <name evidence="4" type="ORF">TL5120_00290</name>
</gene>
<keyword evidence="2" id="KW-0812">Transmembrane</keyword>
<evidence type="ECO:0000313" key="3">
    <source>
        <dbReference type="EMBL" id="CUH65440.1"/>
    </source>
</evidence>
<reference evidence="3 5" key="2">
    <citation type="submission" date="2015-09" db="EMBL/GenBank/DDBJ databases">
        <authorList>
            <person name="Rodrigo-Torres L."/>
            <person name="Arahal D.R."/>
        </authorList>
    </citation>
    <scope>NUCLEOTIDE SEQUENCE [LARGE SCALE GENOMIC DNA]</scope>
    <source>
        <strain evidence="3 5">CECT 5118</strain>
    </source>
</reference>
<name>A0A0P1FB86_9RHOB</name>
<reference evidence="4 6" key="1">
    <citation type="submission" date="2015-09" db="EMBL/GenBank/DDBJ databases">
        <authorList>
            <consortium name="Swine Surveillance"/>
        </authorList>
    </citation>
    <scope>NUCLEOTIDE SEQUENCE [LARGE SCALE GENOMIC DNA]</scope>
    <source>
        <strain evidence="4 6">5120</strain>
    </source>
</reference>
<feature type="coiled-coil region" evidence="1">
    <location>
        <begin position="39"/>
        <end position="69"/>
    </location>
</feature>
<organism evidence="4 6">
    <name type="scientific">Thalassovita autumnalis</name>
    <dbReference type="NCBI Taxonomy" id="2072972"/>
    <lineage>
        <taxon>Bacteria</taxon>
        <taxon>Pseudomonadati</taxon>
        <taxon>Pseudomonadota</taxon>
        <taxon>Alphaproteobacteria</taxon>
        <taxon>Rhodobacterales</taxon>
        <taxon>Roseobacteraceae</taxon>
        <taxon>Thalassovita</taxon>
    </lineage>
</organism>
<dbReference type="Proteomes" id="UP000051086">
    <property type="component" value="Unassembled WGS sequence"/>
</dbReference>
<evidence type="ECO:0000313" key="5">
    <source>
        <dbReference type="Proteomes" id="UP000051086"/>
    </source>
</evidence>
<accession>A0A0P1FB86</accession>